<feature type="transmembrane region" description="Helical" evidence="1">
    <location>
        <begin position="103"/>
        <end position="128"/>
    </location>
</feature>
<evidence type="ECO:0000256" key="1">
    <source>
        <dbReference type="SAM" id="Phobius"/>
    </source>
</evidence>
<feature type="transmembrane region" description="Helical" evidence="1">
    <location>
        <begin position="140"/>
        <end position="165"/>
    </location>
</feature>
<proteinExistence type="predicted"/>
<gene>
    <name evidence="2" type="ORF">H6A12_07365</name>
</gene>
<dbReference type="Pfam" id="PF12822">
    <property type="entry name" value="ECF_trnsprt"/>
    <property type="match status" value="1"/>
</dbReference>
<keyword evidence="1" id="KW-1133">Transmembrane helix</keyword>
<dbReference type="AlphaFoldDB" id="A0A939BEU1"/>
<keyword evidence="1" id="KW-0472">Membrane</keyword>
<evidence type="ECO:0000313" key="2">
    <source>
        <dbReference type="EMBL" id="MBM6920968.1"/>
    </source>
</evidence>
<dbReference type="EMBL" id="JACJKY010000009">
    <property type="protein sequence ID" value="MBM6920968.1"/>
    <property type="molecule type" value="Genomic_DNA"/>
</dbReference>
<keyword evidence="1" id="KW-0812">Transmembrane</keyword>
<sequence>MNQNVKRMVYGGLLIAIGVILPQAFHIFGQSAGQTFLPMHIPVILAGMLIGPLWGAGVAVIVPLLSSMITGMPPVPMLYFMVIELLAYAVVSGLLAKRNTNTYLNLAITILCGRAVYGLSLVVAVQILSFAPPFANMTAFLTGLATGLPGVVLQFVAIPLVMMALKKGGLVLVNAK</sequence>
<comment type="caution">
    <text evidence="2">The sequence shown here is derived from an EMBL/GenBank/DDBJ whole genome shotgun (WGS) entry which is preliminary data.</text>
</comment>
<dbReference type="GO" id="GO:0022857">
    <property type="term" value="F:transmembrane transporter activity"/>
    <property type="evidence" value="ECO:0007669"/>
    <property type="project" value="InterPro"/>
</dbReference>
<reference evidence="2" key="2">
    <citation type="journal article" date="2021" name="Sci. Rep.">
        <title>The distribution of antibiotic resistance genes in chicken gut microbiota commensals.</title>
        <authorList>
            <person name="Juricova H."/>
            <person name="Matiasovicova J."/>
            <person name="Kubasova T."/>
            <person name="Cejkova D."/>
            <person name="Rychlik I."/>
        </authorList>
    </citation>
    <scope>NUCLEOTIDE SEQUENCE</scope>
    <source>
        <strain evidence="2">An559</strain>
    </source>
</reference>
<organism evidence="2 3">
    <name type="scientific">Merdimmobilis hominis</name>
    <dbReference type="NCBI Taxonomy" id="2897707"/>
    <lineage>
        <taxon>Bacteria</taxon>
        <taxon>Bacillati</taxon>
        <taxon>Bacillota</taxon>
        <taxon>Clostridia</taxon>
        <taxon>Eubacteriales</taxon>
        <taxon>Oscillospiraceae</taxon>
        <taxon>Merdimmobilis</taxon>
    </lineage>
</organism>
<feature type="transmembrane region" description="Helical" evidence="1">
    <location>
        <begin position="77"/>
        <end position="96"/>
    </location>
</feature>
<protein>
    <submittedName>
        <fullName evidence="2">ECF transporter S component</fullName>
    </submittedName>
</protein>
<dbReference type="InterPro" id="IPR024529">
    <property type="entry name" value="ECF_trnsprt_substrate-spec"/>
</dbReference>
<name>A0A939BEU1_9FIRM</name>
<accession>A0A939BEU1</accession>
<keyword evidence="3" id="KW-1185">Reference proteome</keyword>
<feature type="transmembrane region" description="Helical" evidence="1">
    <location>
        <begin position="41"/>
        <end position="65"/>
    </location>
</feature>
<evidence type="ECO:0000313" key="3">
    <source>
        <dbReference type="Proteomes" id="UP000774750"/>
    </source>
</evidence>
<dbReference type="RefSeq" id="WP_204446448.1">
    <property type="nucleotide sequence ID" value="NZ_JACJKY010000009.1"/>
</dbReference>
<dbReference type="Gene3D" id="1.10.1760.20">
    <property type="match status" value="1"/>
</dbReference>
<dbReference type="Proteomes" id="UP000774750">
    <property type="component" value="Unassembled WGS sequence"/>
</dbReference>
<reference evidence="2" key="1">
    <citation type="submission" date="2020-08" db="EMBL/GenBank/DDBJ databases">
        <authorList>
            <person name="Cejkova D."/>
            <person name="Kubasova T."/>
            <person name="Jahodarova E."/>
            <person name="Rychlik I."/>
        </authorList>
    </citation>
    <scope>NUCLEOTIDE SEQUENCE</scope>
    <source>
        <strain evidence="2">An559</strain>
    </source>
</reference>
<feature type="transmembrane region" description="Helical" evidence="1">
    <location>
        <begin position="12"/>
        <end position="29"/>
    </location>
</feature>